<feature type="compositionally biased region" description="Low complexity" evidence="1">
    <location>
        <begin position="1"/>
        <end position="23"/>
    </location>
</feature>
<evidence type="ECO:0000256" key="1">
    <source>
        <dbReference type="SAM" id="MobiDB-lite"/>
    </source>
</evidence>
<feature type="domain" description="Transposase IS4-like" evidence="2">
    <location>
        <begin position="50"/>
        <end position="174"/>
    </location>
</feature>
<sequence>MFRGVTGPSSTGRGAGATTCSAGGSNGTWHRVVTRLQPRADARGATTWDLSVDSTVCRAHQPAAGTVSRVTCRKDRRVFTEPCDHGLGRSRGGFTTELHRAVEQVQKPMAMVTAAGQRGESPQFEPVLEKVRVLRIGPGRPRVRPDRVRADKAYAFRRNRAYLRRRGIRCTIPDKADQTRIRWKLGSRGGRRSSLQPTAASARRPSAGSTVSRDIALSPRATTSWQSVSRRPCWLLRSTNGYDSVSRVIRYVFPMSGSPYMKNSTKPSC</sequence>
<dbReference type="KEGG" id="sve:SVEN_7455"/>
<dbReference type="STRING" id="953739.SVEN_7455"/>
<evidence type="ECO:0000313" key="4">
    <source>
        <dbReference type="Proteomes" id="UP000006854"/>
    </source>
</evidence>
<name>F2R342_STRVP</name>
<reference evidence="3 4" key="1">
    <citation type="journal article" date="2011" name="BMC Genomics">
        <title>Genome-wide analysis of the role of GlnR in Streptomyces venezuelae provides new insights into global nitrogen regulation in actinomycetes.</title>
        <authorList>
            <person name="Pullan S.T."/>
            <person name="Bibb M.J."/>
            <person name="Merrick M."/>
        </authorList>
    </citation>
    <scope>NUCLEOTIDE SEQUENCE [LARGE SCALE GENOMIC DNA]</scope>
    <source>
        <strain evidence="3">ATCC 10712</strain>
    </source>
</reference>
<evidence type="ECO:0000259" key="2">
    <source>
        <dbReference type="Pfam" id="PF01609"/>
    </source>
</evidence>
<keyword evidence="4" id="KW-1185">Reference proteome</keyword>
<protein>
    <recommendedName>
        <fullName evidence="2">Transposase IS4-like domain-containing protein</fullName>
    </recommendedName>
</protein>
<dbReference type="HOGENOM" id="CLU_1034147_0_0_11"/>
<proteinExistence type="predicted"/>
<accession>F2R342</accession>
<dbReference type="InterPro" id="IPR002559">
    <property type="entry name" value="Transposase_11"/>
</dbReference>
<dbReference type="Proteomes" id="UP000006854">
    <property type="component" value="Chromosome"/>
</dbReference>
<dbReference type="GO" id="GO:0004803">
    <property type="term" value="F:transposase activity"/>
    <property type="evidence" value="ECO:0007669"/>
    <property type="project" value="InterPro"/>
</dbReference>
<dbReference type="Pfam" id="PF01609">
    <property type="entry name" value="DDE_Tnp_1"/>
    <property type="match status" value="1"/>
</dbReference>
<feature type="region of interest" description="Disordered" evidence="1">
    <location>
        <begin position="1"/>
        <end position="28"/>
    </location>
</feature>
<dbReference type="GO" id="GO:0006313">
    <property type="term" value="P:DNA transposition"/>
    <property type="evidence" value="ECO:0007669"/>
    <property type="project" value="InterPro"/>
</dbReference>
<organism evidence="3 4">
    <name type="scientific">Streptomyces venezuelae (strain ATCC 10712 / CBS 650.69 / DSM 40230 / JCM 4526 / NBRC 13096 / PD 04745)</name>
    <dbReference type="NCBI Taxonomy" id="953739"/>
    <lineage>
        <taxon>Bacteria</taxon>
        <taxon>Bacillati</taxon>
        <taxon>Actinomycetota</taxon>
        <taxon>Actinomycetes</taxon>
        <taxon>Kitasatosporales</taxon>
        <taxon>Streptomycetaceae</taxon>
        <taxon>Streptomyces</taxon>
    </lineage>
</organism>
<feature type="region of interest" description="Disordered" evidence="1">
    <location>
        <begin position="187"/>
        <end position="215"/>
    </location>
</feature>
<dbReference type="AlphaFoldDB" id="F2R342"/>
<evidence type="ECO:0000313" key="3">
    <source>
        <dbReference type="EMBL" id="CCA60741.1"/>
    </source>
</evidence>
<dbReference type="eggNOG" id="COG3293">
    <property type="taxonomic scope" value="Bacteria"/>
</dbReference>
<dbReference type="GO" id="GO:0003677">
    <property type="term" value="F:DNA binding"/>
    <property type="evidence" value="ECO:0007669"/>
    <property type="project" value="InterPro"/>
</dbReference>
<dbReference type="EMBL" id="FR845719">
    <property type="protein sequence ID" value="CCA60741.1"/>
    <property type="molecule type" value="Genomic_DNA"/>
</dbReference>
<gene>
    <name evidence="3" type="ordered locus">SVEN_7455</name>
</gene>